<dbReference type="SMART" id="SM00866">
    <property type="entry name" value="UTRA"/>
    <property type="match status" value="1"/>
</dbReference>
<dbReference type="SUPFAM" id="SSF64288">
    <property type="entry name" value="Chorismate lyase-like"/>
    <property type="match status" value="1"/>
</dbReference>
<dbReference type="Gene3D" id="1.10.10.10">
    <property type="entry name" value="Winged helix-like DNA-binding domain superfamily/Winged helix DNA-binding domain"/>
    <property type="match status" value="1"/>
</dbReference>
<dbReference type="PROSITE" id="PS50949">
    <property type="entry name" value="HTH_GNTR"/>
    <property type="match status" value="1"/>
</dbReference>
<dbReference type="SUPFAM" id="SSF46785">
    <property type="entry name" value="Winged helix' DNA-binding domain"/>
    <property type="match status" value="1"/>
</dbReference>
<accession>A0ABU9TAL5</accession>
<proteinExistence type="predicted"/>
<dbReference type="CDD" id="cd07377">
    <property type="entry name" value="WHTH_GntR"/>
    <property type="match status" value="1"/>
</dbReference>
<keyword evidence="3" id="KW-0804">Transcription</keyword>
<dbReference type="InterPro" id="IPR050679">
    <property type="entry name" value="Bact_HTH_transcr_reg"/>
</dbReference>
<evidence type="ECO:0000256" key="2">
    <source>
        <dbReference type="ARBA" id="ARBA00023125"/>
    </source>
</evidence>
<dbReference type="InterPro" id="IPR028978">
    <property type="entry name" value="Chorismate_lyase_/UTRA_dom_sf"/>
</dbReference>
<dbReference type="InterPro" id="IPR036390">
    <property type="entry name" value="WH_DNA-bd_sf"/>
</dbReference>
<dbReference type="RefSeq" id="WP_342848958.1">
    <property type="nucleotide sequence ID" value="NZ_JBBMQO010000008.1"/>
</dbReference>
<dbReference type="Gene3D" id="3.40.1410.10">
    <property type="entry name" value="Chorismate lyase-like"/>
    <property type="match status" value="1"/>
</dbReference>
<dbReference type="PANTHER" id="PTHR44846">
    <property type="entry name" value="MANNOSYL-D-GLYCERATE TRANSPORT/METABOLISM SYSTEM REPRESSOR MNGR-RELATED"/>
    <property type="match status" value="1"/>
</dbReference>
<dbReference type="Proteomes" id="UP001477870">
    <property type="component" value="Unassembled WGS sequence"/>
</dbReference>
<keyword evidence="6" id="KW-1185">Reference proteome</keyword>
<protein>
    <submittedName>
        <fullName evidence="5">GntR family transcriptional regulator</fullName>
    </submittedName>
</protein>
<keyword evidence="2" id="KW-0238">DNA-binding</keyword>
<dbReference type="PRINTS" id="PR00035">
    <property type="entry name" value="HTHGNTR"/>
</dbReference>
<dbReference type="SMART" id="SM00345">
    <property type="entry name" value="HTH_GNTR"/>
    <property type="match status" value="1"/>
</dbReference>
<dbReference type="EMBL" id="JBBMQO010000008">
    <property type="protein sequence ID" value="MEM5502701.1"/>
    <property type="molecule type" value="Genomic_DNA"/>
</dbReference>
<dbReference type="InterPro" id="IPR036388">
    <property type="entry name" value="WH-like_DNA-bd_sf"/>
</dbReference>
<evidence type="ECO:0000259" key="4">
    <source>
        <dbReference type="PROSITE" id="PS50949"/>
    </source>
</evidence>
<gene>
    <name evidence="5" type="ORF">WNY59_13995</name>
</gene>
<dbReference type="InterPro" id="IPR011663">
    <property type="entry name" value="UTRA"/>
</dbReference>
<sequence>MTGTAIKNWQSVQQEVLNRINSKLWKPGDLIPNEAQLASEFGCARATVNRALQNLADTGLLERRRKAGTRVATHPVRKATLDIPIIRKEITGKGYAYRYALVSTETVVPPRDMAARMRLKPDEKILHIVGLHMANGEPYVFENRWINSNVVPAVRDVDFSKQSPNEWLVENIPFTSGDIAFSALCAGAFEAEMLSCKTGEGLFVIDRSTWKAEGAITSVRLVFAPGYRIHTEI</sequence>
<feature type="domain" description="HTH gntR-type" evidence="4">
    <location>
        <begin position="6"/>
        <end position="74"/>
    </location>
</feature>
<comment type="caution">
    <text evidence="5">The sequence shown here is derived from an EMBL/GenBank/DDBJ whole genome shotgun (WGS) entry which is preliminary data.</text>
</comment>
<evidence type="ECO:0000256" key="3">
    <source>
        <dbReference type="ARBA" id="ARBA00023163"/>
    </source>
</evidence>
<dbReference type="InterPro" id="IPR000524">
    <property type="entry name" value="Tscrpt_reg_HTH_GntR"/>
</dbReference>
<dbReference type="PANTHER" id="PTHR44846:SF16">
    <property type="entry name" value="TRANSCRIPTIONAL REGULATOR PHNF-RELATED"/>
    <property type="match status" value="1"/>
</dbReference>
<reference evidence="5 6" key="1">
    <citation type="submission" date="2024-03" db="EMBL/GenBank/DDBJ databases">
        <title>Community enrichment and isolation of bacterial strains for fucoidan degradation.</title>
        <authorList>
            <person name="Sichert A."/>
        </authorList>
    </citation>
    <scope>NUCLEOTIDE SEQUENCE [LARGE SCALE GENOMIC DNA]</scope>
    <source>
        <strain evidence="5 6">AS62</strain>
    </source>
</reference>
<keyword evidence="1" id="KW-0805">Transcription regulation</keyword>
<dbReference type="Pfam" id="PF00392">
    <property type="entry name" value="GntR"/>
    <property type="match status" value="1"/>
</dbReference>
<name>A0ABU9TAL5_9HYPH</name>
<evidence type="ECO:0000313" key="5">
    <source>
        <dbReference type="EMBL" id="MEM5502701.1"/>
    </source>
</evidence>
<evidence type="ECO:0000313" key="6">
    <source>
        <dbReference type="Proteomes" id="UP001477870"/>
    </source>
</evidence>
<evidence type="ECO:0000256" key="1">
    <source>
        <dbReference type="ARBA" id="ARBA00023015"/>
    </source>
</evidence>
<organism evidence="5 6">
    <name type="scientific">Ahrensia kielensis</name>
    <dbReference type="NCBI Taxonomy" id="76980"/>
    <lineage>
        <taxon>Bacteria</taxon>
        <taxon>Pseudomonadati</taxon>
        <taxon>Pseudomonadota</taxon>
        <taxon>Alphaproteobacteria</taxon>
        <taxon>Hyphomicrobiales</taxon>
        <taxon>Ahrensiaceae</taxon>
        <taxon>Ahrensia</taxon>
    </lineage>
</organism>
<dbReference type="Pfam" id="PF07702">
    <property type="entry name" value="UTRA"/>
    <property type="match status" value="1"/>
</dbReference>